<dbReference type="AlphaFoldDB" id="A0A7R9VL66"/>
<dbReference type="EMBL" id="HBEC01031241">
    <property type="protein sequence ID" value="CAD8298275.1"/>
    <property type="molecule type" value="Transcribed_RNA"/>
</dbReference>
<dbReference type="PANTHER" id="PTHR39474:SF1">
    <property type="entry name" value="FUNGAL SPECIFIC TRANSCRIPTION FACTOR"/>
    <property type="match status" value="1"/>
</dbReference>
<proteinExistence type="predicted"/>
<gene>
    <name evidence="2" type="ORF">CEUR00632_LOCUS14474</name>
</gene>
<organism evidence="2">
    <name type="scientific">Chlamydomonas euryale</name>
    <dbReference type="NCBI Taxonomy" id="1486919"/>
    <lineage>
        <taxon>Eukaryota</taxon>
        <taxon>Viridiplantae</taxon>
        <taxon>Chlorophyta</taxon>
        <taxon>core chlorophytes</taxon>
        <taxon>Chlorophyceae</taxon>
        <taxon>CS clade</taxon>
        <taxon>Chlamydomonadales</taxon>
        <taxon>Chlamydomonadaceae</taxon>
        <taxon>Chlamydomonas</taxon>
    </lineage>
</organism>
<reference evidence="2" key="1">
    <citation type="submission" date="2021-01" db="EMBL/GenBank/DDBJ databases">
        <authorList>
            <person name="Corre E."/>
            <person name="Pelletier E."/>
            <person name="Niang G."/>
            <person name="Scheremetjew M."/>
            <person name="Finn R."/>
            <person name="Kale V."/>
            <person name="Holt S."/>
            <person name="Cochrane G."/>
            <person name="Meng A."/>
            <person name="Brown T."/>
            <person name="Cohen L."/>
        </authorList>
    </citation>
    <scope>NUCLEOTIDE SEQUENCE</scope>
    <source>
        <strain evidence="2">CCMP219</strain>
    </source>
</reference>
<protein>
    <submittedName>
        <fullName evidence="2">Uncharacterized protein</fullName>
    </submittedName>
</protein>
<feature type="transmembrane region" description="Helical" evidence="1">
    <location>
        <begin position="63"/>
        <end position="85"/>
    </location>
</feature>
<keyword evidence="1" id="KW-1133">Transmembrane helix</keyword>
<accession>A0A7R9VL66</accession>
<name>A0A7R9VL66_9CHLO</name>
<keyword evidence="1" id="KW-0812">Transmembrane</keyword>
<dbReference type="PANTHER" id="PTHR39474">
    <property type="entry name" value="UNNAMED PRODUCT"/>
    <property type="match status" value="1"/>
</dbReference>
<keyword evidence="1" id="KW-0472">Membrane</keyword>
<evidence type="ECO:0000256" key="1">
    <source>
        <dbReference type="SAM" id="Phobius"/>
    </source>
</evidence>
<sequence>MLSRRAAPSRAPAATRAASAAAPLLPLLLLLAVLLLSFCGVPVVAVAASAQGPSSSTGAAAAAAAALIAGASFVTTAAAAAAAAADSDVMRLPMPGVPGGARMLTLGESVGLDHLGPMVVQTDGTLRRIANWDDMSKGEQETAMRVLTQRNRERLAALQAAGALPDPAHMGGPEWEGMAAGEKRLLIDGLGDKSKTMLDDMRERMAHAREAQQLREAVKAMGHAPEAWRRSELDREFGGIMRLPMHERAAAFERFKRSHPGYKQTAAKCIGGECAAAPAAAAVDRHDEL</sequence>
<evidence type="ECO:0000313" key="2">
    <source>
        <dbReference type="EMBL" id="CAD8298275.1"/>
    </source>
</evidence>